<reference evidence="3" key="1">
    <citation type="submission" date="2016-10" db="EMBL/GenBank/DDBJ databases">
        <authorList>
            <person name="de Groot N.N."/>
        </authorList>
    </citation>
    <scope>NUCLEOTIDE SEQUENCE [LARGE SCALE GENOMIC DNA]</scope>
    <source>
        <strain evidence="3">DSM 12489</strain>
    </source>
</reference>
<evidence type="ECO:0000259" key="1">
    <source>
        <dbReference type="Pfam" id="PF01048"/>
    </source>
</evidence>
<dbReference type="InterPro" id="IPR000845">
    <property type="entry name" value="Nucleoside_phosphorylase_d"/>
</dbReference>
<dbReference type="GO" id="GO:0005829">
    <property type="term" value="C:cytosol"/>
    <property type="evidence" value="ECO:0007669"/>
    <property type="project" value="TreeGrafter"/>
</dbReference>
<protein>
    <submittedName>
        <fullName evidence="3">Adenosylhomocysteine nucleosidase</fullName>
    </submittedName>
</protein>
<organism evidence="3 4">
    <name type="scientific">Alicyclobacillus hesperidum</name>
    <dbReference type="NCBI Taxonomy" id="89784"/>
    <lineage>
        <taxon>Bacteria</taxon>
        <taxon>Bacillati</taxon>
        <taxon>Bacillota</taxon>
        <taxon>Bacilli</taxon>
        <taxon>Bacillales</taxon>
        <taxon>Alicyclobacillaceae</taxon>
        <taxon>Alicyclobacillus</taxon>
    </lineage>
</organism>
<feature type="domain" description="Nucleoside phosphorylase" evidence="1">
    <location>
        <begin position="28"/>
        <end position="183"/>
    </location>
</feature>
<dbReference type="PANTHER" id="PTHR46832:SF1">
    <property type="entry name" value="5'-METHYLTHIOADENOSINE_S-ADENOSYLHOMOCYSTEINE NUCLEOSIDASE"/>
    <property type="match status" value="1"/>
</dbReference>
<sequence>MASRLVLTALAFEANALHPLRSALDWGVIATGVGPARGRATAEQAFAAARPAFALGVGVCGALSADARRGEIALPQTAVSDAGVVERIAPLPERLLEAVQMAAHKVGVGVRADQGIASVERIAASPADKRELALRVGARWVDQETFAWAQAARSHGVPFYAIRVVLDTASDQLPSWHPGTWGHALRLPLHALRARRILQQIGRELACLRW</sequence>
<dbReference type="EMBL" id="BSRA01000004">
    <property type="protein sequence ID" value="GLV13211.1"/>
    <property type="molecule type" value="Genomic_DNA"/>
</dbReference>
<reference evidence="4" key="2">
    <citation type="submission" date="2016-10" db="EMBL/GenBank/DDBJ databases">
        <authorList>
            <person name="Varghese N."/>
        </authorList>
    </citation>
    <scope>NUCLEOTIDE SEQUENCE [LARGE SCALE GENOMIC DNA]</scope>
    <source>
        <strain evidence="4">DSM 12489</strain>
    </source>
</reference>
<dbReference type="Gene3D" id="3.40.50.1580">
    <property type="entry name" value="Nucleoside phosphorylase domain"/>
    <property type="match status" value="1"/>
</dbReference>
<evidence type="ECO:0000313" key="4">
    <source>
        <dbReference type="Proteomes" id="UP000182589"/>
    </source>
</evidence>
<evidence type="ECO:0000313" key="2">
    <source>
        <dbReference type="EMBL" id="GLV13211.1"/>
    </source>
</evidence>
<dbReference type="GO" id="GO:0009116">
    <property type="term" value="P:nucleoside metabolic process"/>
    <property type="evidence" value="ECO:0007669"/>
    <property type="project" value="InterPro"/>
</dbReference>
<dbReference type="PANTHER" id="PTHR46832">
    <property type="entry name" value="5'-METHYLTHIOADENOSINE/S-ADENOSYLHOMOCYSTEINE NUCLEOSIDASE"/>
    <property type="match status" value="1"/>
</dbReference>
<gene>
    <name evidence="2" type="ORF">Heshes_08950</name>
    <name evidence="3" type="ORF">SAMN04489725_102136</name>
</gene>
<dbReference type="GO" id="GO:0008930">
    <property type="term" value="F:methylthioadenosine nucleosidase activity"/>
    <property type="evidence" value="ECO:0007669"/>
    <property type="project" value="TreeGrafter"/>
</dbReference>
<proteinExistence type="predicted"/>
<accession>A0A1H2R3T6</accession>
<dbReference type="SUPFAM" id="SSF53167">
    <property type="entry name" value="Purine and uridine phosphorylases"/>
    <property type="match status" value="1"/>
</dbReference>
<dbReference type="InterPro" id="IPR035994">
    <property type="entry name" value="Nucleoside_phosphorylase_sf"/>
</dbReference>
<dbReference type="Pfam" id="PF01048">
    <property type="entry name" value="PNP_UDP_1"/>
    <property type="match status" value="1"/>
</dbReference>
<dbReference type="Proteomes" id="UP000182589">
    <property type="component" value="Unassembled WGS sequence"/>
</dbReference>
<dbReference type="EMBL" id="FNOJ01000002">
    <property type="protein sequence ID" value="SDW13544.1"/>
    <property type="molecule type" value="Genomic_DNA"/>
</dbReference>
<evidence type="ECO:0000313" key="3">
    <source>
        <dbReference type="EMBL" id="SDW13544.1"/>
    </source>
</evidence>
<keyword evidence="4" id="KW-1185">Reference proteome</keyword>
<dbReference type="RefSeq" id="WP_074691503.1">
    <property type="nucleotide sequence ID" value="NZ_BSRA01000004.1"/>
</dbReference>
<dbReference type="Proteomes" id="UP001157137">
    <property type="component" value="Unassembled WGS sequence"/>
</dbReference>
<dbReference type="GO" id="GO:0019284">
    <property type="term" value="P:L-methionine salvage from S-adenosylmethionine"/>
    <property type="evidence" value="ECO:0007669"/>
    <property type="project" value="TreeGrafter"/>
</dbReference>
<name>A0A1H2R3T6_9BACL</name>
<dbReference type="AlphaFoldDB" id="A0A1H2R3T6"/>
<dbReference type="GO" id="GO:0008782">
    <property type="term" value="F:adenosylhomocysteine nucleosidase activity"/>
    <property type="evidence" value="ECO:0007669"/>
    <property type="project" value="TreeGrafter"/>
</dbReference>
<dbReference type="STRING" id="89784.SAMN04489725_102136"/>
<reference evidence="2" key="3">
    <citation type="submission" date="2023-02" db="EMBL/GenBank/DDBJ databases">
        <title>Proposal of a novel subspecies: Alicyclobacillus hesperidum subspecies aegle.</title>
        <authorList>
            <person name="Goto K."/>
            <person name="Fujii T."/>
            <person name="Yasui K."/>
            <person name="Mochida K."/>
            <person name="Kato-Tanaka Y."/>
            <person name="Morohoshi S."/>
            <person name="An S.Y."/>
            <person name="Kasai H."/>
            <person name="Yokota A."/>
        </authorList>
    </citation>
    <scope>NUCLEOTIDE SEQUENCE</scope>
    <source>
        <strain evidence="2">DSM 12766</strain>
    </source>
</reference>